<feature type="region of interest" description="Disordered" evidence="12">
    <location>
        <begin position="365"/>
        <end position="442"/>
    </location>
</feature>
<accession>A0ABR2ZI47</accession>
<evidence type="ECO:0000256" key="3">
    <source>
        <dbReference type="ARBA" id="ARBA00022525"/>
    </source>
</evidence>
<evidence type="ECO:0000256" key="4">
    <source>
        <dbReference type="ARBA" id="ARBA00022723"/>
    </source>
</evidence>
<name>A0ABR2ZI47_9AGAR</name>
<keyword evidence="8" id="KW-0503">Monooxygenase</keyword>
<dbReference type="PANTHER" id="PTHR16861:SF4">
    <property type="entry name" value="SH3 DOMAIN PROTEIN (AFU_ORTHOLOGUE AFUA_1G13610)"/>
    <property type="match status" value="1"/>
</dbReference>
<dbReference type="Pfam" id="PF22810">
    <property type="entry name" value="LPMO_AA14"/>
    <property type="match status" value="1"/>
</dbReference>
<keyword evidence="13" id="KW-0812">Transmembrane</keyword>
<proteinExistence type="inferred from homology"/>
<keyword evidence="13" id="KW-1133">Transmembrane helix</keyword>
<evidence type="ECO:0000313" key="14">
    <source>
        <dbReference type="EMBL" id="KAL0061356.1"/>
    </source>
</evidence>
<feature type="compositionally biased region" description="Low complexity" evidence="12">
    <location>
        <begin position="301"/>
        <end position="310"/>
    </location>
</feature>
<sequence length="511" mass="55656">MLPLVRADVAAWHKGFHLARLLRPPMLIVSHDYQGMYCVNDTKPGENDENNNAPVKPLFQLKKSEWWMQAITNCVNFPPADGDFLDLPANGEFTVELATNRAFTSLSFNGQRATTFVGPLADNVTDDTFGYIFSLFPPATLSDDQIPQFIHKTKPLLLEQHSQLLTTQPNPMDVKPEELVVFSVAEHTPWRRLTTYQVPNLPKCPGAGCTCVWGWVPNGCGEPDIYMQPFRCRVTGTPGTVQLPPAKPPTYCSANQGLCTSGAKQMIFWNQAEGNNVEGTASPGYNIGMGWAAGRQTDIFSTPSTNTNSTSGGGNGNGTENRNNSSTSNGISPGAIAGIVVGIIALLTSLSLIFYFCFYRRRHKREKDGERRNPAEIIEPFMAPKATGPQATSTPPSSSFTTFHGTKASQRTNDSTVQPFSSSSPPSLPPSSTSGRVPAGTKVQREMERQMVVERQAEQLGISEPPEPVERTGQAQVSERHVDGGPVGEGILQRRGSGRLPPAYGDIPRRH</sequence>
<evidence type="ECO:0000256" key="8">
    <source>
        <dbReference type="ARBA" id="ARBA00023033"/>
    </source>
</evidence>
<comment type="caution">
    <text evidence="14">The sequence shown here is derived from an EMBL/GenBank/DDBJ whole genome shotgun (WGS) entry which is preliminary data.</text>
</comment>
<keyword evidence="13" id="KW-0472">Membrane</keyword>
<dbReference type="CDD" id="cd12087">
    <property type="entry name" value="TM_EGFR-like"/>
    <property type="match status" value="1"/>
</dbReference>
<evidence type="ECO:0000256" key="7">
    <source>
        <dbReference type="ARBA" id="ARBA00023008"/>
    </source>
</evidence>
<dbReference type="PANTHER" id="PTHR16861">
    <property type="entry name" value="GLYCOPROTEIN 38"/>
    <property type="match status" value="1"/>
</dbReference>
<evidence type="ECO:0000256" key="10">
    <source>
        <dbReference type="ARBA" id="ARBA00023180"/>
    </source>
</evidence>
<feature type="compositionally biased region" description="Low complexity" evidence="12">
    <location>
        <begin position="318"/>
        <end position="330"/>
    </location>
</feature>
<comment type="similarity">
    <text evidence="11">Belongs to the polysaccharide monooxygenase AA14 family.</text>
</comment>
<feature type="region of interest" description="Disordered" evidence="12">
    <location>
        <begin position="298"/>
        <end position="330"/>
    </location>
</feature>
<reference evidence="14 15" key="1">
    <citation type="submission" date="2024-05" db="EMBL/GenBank/DDBJ databases">
        <title>A draft genome resource for the thread blight pathogen Marasmius tenuissimus strain MS-2.</title>
        <authorList>
            <person name="Yulfo-Soto G.E."/>
            <person name="Baruah I.K."/>
            <person name="Amoako-Attah I."/>
            <person name="Bukari Y."/>
            <person name="Meinhardt L.W."/>
            <person name="Bailey B.A."/>
            <person name="Cohen S.P."/>
        </authorList>
    </citation>
    <scope>NUCLEOTIDE SEQUENCE [LARGE SCALE GENOMIC DNA]</scope>
    <source>
        <strain evidence="14 15">MS-2</strain>
    </source>
</reference>
<keyword evidence="10" id="KW-0325">Glycoprotein</keyword>
<keyword evidence="4" id="KW-0479">Metal-binding</keyword>
<evidence type="ECO:0000256" key="1">
    <source>
        <dbReference type="ARBA" id="ARBA00001973"/>
    </source>
</evidence>
<dbReference type="EMBL" id="JBBXMP010000138">
    <property type="protein sequence ID" value="KAL0061356.1"/>
    <property type="molecule type" value="Genomic_DNA"/>
</dbReference>
<feature type="compositionally biased region" description="Low complexity" evidence="12">
    <location>
        <begin position="392"/>
        <end position="403"/>
    </location>
</feature>
<feature type="region of interest" description="Disordered" evidence="12">
    <location>
        <begin position="457"/>
        <end position="511"/>
    </location>
</feature>
<evidence type="ECO:0000256" key="13">
    <source>
        <dbReference type="SAM" id="Phobius"/>
    </source>
</evidence>
<evidence type="ECO:0000256" key="11">
    <source>
        <dbReference type="ARBA" id="ARBA00046340"/>
    </source>
</evidence>
<evidence type="ECO:0000256" key="5">
    <source>
        <dbReference type="ARBA" id="ARBA00022729"/>
    </source>
</evidence>
<organism evidence="14 15">
    <name type="scientific">Marasmius tenuissimus</name>
    <dbReference type="NCBI Taxonomy" id="585030"/>
    <lineage>
        <taxon>Eukaryota</taxon>
        <taxon>Fungi</taxon>
        <taxon>Dikarya</taxon>
        <taxon>Basidiomycota</taxon>
        <taxon>Agaricomycotina</taxon>
        <taxon>Agaricomycetes</taxon>
        <taxon>Agaricomycetidae</taxon>
        <taxon>Agaricales</taxon>
        <taxon>Marasmiineae</taxon>
        <taxon>Marasmiaceae</taxon>
        <taxon>Marasmius</taxon>
    </lineage>
</organism>
<evidence type="ECO:0000313" key="15">
    <source>
        <dbReference type="Proteomes" id="UP001437256"/>
    </source>
</evidence>
<comment type="cofactor">
    <cofactor evidence="1">
        <name>Cu(2+)</name>
        <dbReference type="ChEBI" id="CHEBI:29036"/>
    </cofactor>
</comment>
<feature type="transmembrane region" description="Helical" evidence="13">
    <location>
        <begin position="335"/>
        <end position="358"/>
    </location>
</feature>
<evidence type="ECO:0000256" key="2">
    <source>
        <dbReference type="ARBA" id="ARBA00004613"/>
    </source>
</evidence>
<keyword evidence="7" id="KW-0186">Copper</keyword>
<evidence type="ECO:0000256" key="9">
    <source>
        <dbReference type="ARBA" id="ARBA00023157"/>
    </source>
</evidence>
<feature type="compositionally biased region" description="Low complexity" evidence="12">
    <location>
        <begin position="419"/>
        <end position="434"/>
    </location>
</feature>
<keyword evidence="3" id="KW-0964">Secreted</keyword>
<comment type="subcellular location">
    <subcellularLocation>
        <location evidence="2">Secreted</location>
    </subcellularLocation>
</comment>
<keyword evidence="6" id="KW-0560">Oxidoreductase</keyword>
<dbReference type="InterPro" id="IPR054497">
    <property type="entry name" value="LPMO_AA14"/>
</dbReference>
<keyword evidence="9" id="KW-1015">Disulfide bond</keyword>
<evidence type="ECO:0000256" key="6">
    <source>
        <dbReference type="ARBA" id="ARBA00023002"/>
    </source>
</evidence>
<dbReference type="Proteomes" id="UP001437256">
    <property type="component" value="Unassembled WGS sequence"/>
</dbReference>
<feature type="compositionally biased region" description="Polar residues" evidence="12">
    <location>
        <begin position="407"/>
        <end position="418"/>
    </location>
</feature>
<protein>
    <submittedName>
        <fullName evidence="14">Uncharacterized protein</fullName>
    </submittedName>
</protein>
<evidence type="ECO:0000256" key="12">
    <source>
        <dbReference type="SAM" id="MobiDB-lite"/>
    </source>
</evidence>
<gene>
    <name evidence="14" type="ORF">AAF712_011814</name>
</gene>
<keyword evidence="5" id="KW-0732">Signal</keyword>
<keyword evidence="15" id="KW-1185">Reference proteome</keyword>